<protein>
    <recommendedName>
        <fullName evidence="2">Integrase catalytic domain-containing protein</fullName>
    </recommendedName>
</protein>
<keyword evidence="1" id="KW-0694">RNA-binding</keyword>
<dbReference type="PANTHER" id="PTHR37984:SF5">
    <property type="entry name" value="PROTEIN NYNRIN-LIKE"/>
    <property type="match status" value="1"/>
</dbReference>
<evidence type="ECO:0000313" key="3">
    <source>
        <dbReference type="EMBL" id="MBW0525330.1"/>
    </source>
</evidence>
<dbReference type="GO" id="GO:0003723">
    <property type="term" value="F:RNA binding"/>
    <property type="evidence" value="ECO:0007669"/>
    <property type="project" value="UniProtKB-KW"/>
</dbReference>
<dbReference type="Pfam" id="PF17921">
    <property type="entry name" value="Integrase_H2C2"/>
    <property type="match status" value="1"/>
</dbReference>
<comment type="caution">
    <text evidence="3">The sequence shown here is derived from an EMBL/GenBank/DDBJ whole genome shotgun (WGS) entry which is preliminary data.</text>
</comment>
<dbReference type="PANTHER" id="PTHR37984">
    <property type="entry name" value="PROTEIN CBG26694"/>
    <property type="match status" value="1"/>
</dbReference>
<feature type="domain" description="Integrase catalytic" evidence="2">
    <location>
        <begin position="193"/>
        <end position="313"/>
    </location>
</feature>
<gene>
    <name evidence="3" type="ORF">O181_065045</name>
</gene>
<dbReference type="GO" id="GO:0005634">
    <property type="term" value="C:nucleus"/>
    <property type="evidence" value="ECO:0007669"/>
    <property type="project" value="UniProtKB-ARBA"/>
</dbReference>
<dbReference type="InterPro" id="IPR036397">
    <property type="entry name" value="RNaseH_sf"/>
</dbReference>
<dbReference type="GO" id="GO:0015074">
    <property type="term" value="P:DNA integration"/>
    <property type="evidence" value="ECO:0007669"/>
    <property type="project" value="InterPro"/>
</dbReference>
<dbReference type="InterPro" id="IPR001584">
    <property type="entry name" value="Integrase_cat-core"/>
</dbReference>
<evidence type="ECO:0000256" key="1">
    <source>
        <dbReference type="ARBA" id="ARBA00022884"/>
    </source>
</evidence>
<dbReference type="InterPro" id="IPR012337">
    <property type="entry name" value="RNaseH-like_sf"/>
</dbReference>
<dbReference type="InterPro" id="IPR050951">
    <property type="entry name" value="Retrovirus_Pol_polyprotein"/>
</dbReference>
<proteinExistence type="predicted"/>
<dbReference type="Gene3D" id="3.30.420.10">
    <property type="entry name" value="Ribonuclease H-like superfamily/Ribonuclease H"/>
    <property type="match status" value="1"/>
</dbReference>
<evidence type="ECO:0000313" key="4">
    <source>
        <dbReference type="Proteomes" id="UP000765509"/>
    </source>
</evidence>
<organism evidence="3 4">
    <name type="scientific">Austropuccinia psidii MF-1</name>
    <dbReference type="NCBI Taxonomy" id="1389203"/>
    <lineage>
        <taxon>Eukaryota</taxon>
        <taxon>Fungi</taxon>
        <taxon>Dikarya</taxon>
        <taxon>Basidiomycota</taxon>
        <taxon>Pucciniomycotina</taxon>
        <taxon>Pucciniomycetes</taxon>
        <taxon>Pucciniales</taxon>
        <taxon>Sphaerophragmiaceae</taxon>
        <taxon>Austropuccinia</taxon>
    </lineage>
</organism>
<dbReference type="SUPFAM" id="SSF53098">
    <property type="entry name" value="Ribonuclease H-like"/>
    <property type="match status" value="1"/>
</dbReference>
<keyword evidence="4" id="KW-1185">Reference proteome</keyword>
<dbReference type="Gene3D" id="1.10.340.70">
    <property type="match status" value="1"/>
</dbReference>
<reference evidence="3" key="1">
    <citation type="submission" date="2021-03" db="EMBL/GenBank/DDBJ databases">
        <title>Draft genome sequence of rust myrtle Austropuccinia psidii MF-1, a brazilian biotype.</title>
        <authorList>
            <person name="Quecine M.C."/>
            <person name="Pachon D.M.R."/>
            <person name="Bonatelli M.L."/>
            <person name="Correr F.H."/>
            <person name="Franceschini L.M."/>
            <person name="Leite T.F."/>
            <person name="Margarido G.R.A."/>
            <person name="Almeida C.A."/>
            <person name="Ferrarezi J.A."/>
            <person name="Labate C.A."/>
        </authorList>
    </citation>
    <scope>NUCLEOTIDE SEQUENCE</scope>
    <source>
        <strain evidence="3">MF-1</strain>
    </source>
</reference>
<name>A0A9Q3ELK6_9BASI</name>
<evidence type="ECO:0000259" key="2">
    <source>
        <dbReference type="PROSITE" id="PS50994"/>
    </source>
</evidence>
<dbReference type="InterPro" id="IPR041588">
    <property type="entry name" value="Integrase_H2C2"/>
</dbReference>
<dbReference type="PROSITE" id="PS50994">
    <property type="entry name" value="INTEGRASE"/>
    <property type="match status" value="1"/>
</dbReference>
<dbReference type="AlphaFoldDB" id="A0A9Q3ELK6"/>
<dbReference type="Proteomes" id="UP000765509">
    <property type="component" value="Unassembled WGS sequence"/>
</dbReference>
<dbReference type="EMBL" id="AVOT02031734">
    <property type="protein sequence ID" value="MBW0525330.1"/>
    <property type="molecule type" value="Genomic_DNA"/>
</dbReference>
<accession>A0A9Q3ELK6</accession>
<sequence length="339" mass="39416">MTIVNKDENIHNNDNYLSRLELSKKLYKSNYVPANAELQIQIKGINITDVGTDFFEEVRESYKKDRNCHILTSLLEKYLKDVALANLLDYIWKKSYDNEIFHLFDGILYHGSKTTFAMVLSSTMLIHTILLECHDNIYSLNLSEDRTMERIKTCAWWPSWRKDVIEYCHICDRCQKANKAIGKRFCVMIHIQEPSTPWEVFHVYWVTALTPGGKKHYNSCLVIVDRYSKTPIFSPCNKYDTAMDKAILIWNRVISQSCLFKNIISDIYPKFPSDLWTNLHKPLGTKLSFSTAYHPQTDGLAEIMIQTLEDMIRGFCADCLELKDCDGFTHDGCTLIIEF</sequence>